<proteinExistence type="predicted"/>
<comment type="caution">
    <text evidence="1">The sequence shown here is derived from an EMBL/GenBank/DDBJ whole genome shotgun (WGS) entry which is preliminary data.</text>
</comment>
<protein>
    <recommendedName>
        <fullName evidence="3">HK97 gp10 family phage protein</fullName>
    </recommendedName>
</protein>
<reference evidence="1" key="1">
    <citation type="submission" date="2020-08" db="EMBL/GenBank/DDBJ databases">
        <title>Sequencing the genomes of 1000 actinobacteria strains.</title>
        <authorList>
            <person name="Klenk H.-P."/>
        </authorList>
    </citation>
    <scope>NUCLEOTIDE SEQUENCE [LARGE SCALE GENOMIC DNA]</scope>
    <source>
        <strain evidence="1">DSM 27064</strain>
    </source>
</reference>
<keyword evidence="2" id="KW-1185">Reference proteome</keyword>
<organism evidence="1 2">
    <name type="scientific">Canibacter oris</name>
    <dbReference type="NCBI Taxonomy" id="1365628"/>
    <lineage>
        <taxon>Bacteria</taxon>
        <taxon>Bacillati</taxon>
        <taxon>Actinomycetota</taxon>
        <taxon>Actinomycetes</taxon>
        <taxon>Micrococcales</taxon>
        <taxon>Microbacteriaceae</taxon>
        <taxon>Canibacter</taxon>
    </lineage>
</organism>
<evidence type="ECO:0000313" key="2">
    <source>
        <dbReference type="Proteomes" id="UP000571183"/>
    </source>
</evidence>
<evidence type="ECO:0008006" key="3">
    <source>
        <dbReference type="Google" id="ProtNLM"/>
    </source>
</evidence>
<dbReference type="Proteomes" id="UP000571183">
    <property type="component" value="Unassembled WGS sequence"/>
</dbReference>
<gene>
    <name evidence="1" type="ORF">F5897_001371</name>
</gene>
<dbReference type="AlphaFoldDB" id="A0A840DPX4"/>
<sequence length="133" mass="14257">MTVDTSELFELARDLENVPKTAGKYIRQAVEVTARKVKDTWAESAGGLKHAPLFPRSITYDLKGLQAFGFTVLSAEVGPDKTRPQGALGNLIEFGSINNPPQMLGLAALEANSQDFIDGLNIAVADALKENGL</sequence>
<dbReference type="EMBL" id="JACIFD010000014">
    <property type="protein sequence ID" value="MBB4072048.1"/>
    <property type="molecule type" value="Genomic_DNA"/>
</dbReference>
<name>A0A840DPX4_9MICO</name>
<evidence type="ECO:0000313" key="1">
    <source>
        <dbReference type="EMBL" id="MBB4072048.1"/>
    </source>
</evidence>
<dbReference type="RefSeq" id="WP_183304969.1">
    <property type="nucleotide sequence ID" value="NZ_JACIFD010000014.1"/>
</dbReference>
<accession>A0A840DPX4</accession>